<comment type="caution">
    <text evidence="2">The sequence shown here is derived from an EMBL/GenBank/DDBJ whole genome shotgun (WGS) entry which is preliminary data.</text>
</comment>
<proteinExistence type="predicted"/>
<dbReference type="RefSeq" id="WP_069966963.1">
    <property type="nucleotide sequence ID" value="NZ_CM124774.1"/>
</dbReference>
<feature type="domain" description="DUF8166" evidence="1">
    <location>
        <begin position="2"/>
        <end position="202"/>
    </location>
</feature>
<reference evidence="2" key="1">
    <citation type="submission" date="2016-09" db="EMBL/GenBank/DDBJ databases">
        <title>Draft genome of thermotolerant cyanobacterium Desertifilum sp. strain IPPAS B-1220.</title>
        <authorList>
            <person name="Sinetova M.A."/>
            <person name="Bolakhan K."/>
            <person name="Zayadan B.K."/>
            <person name="Mironov K.S."/>
            <person name="Ustinova V."/>
            <person name="Kupriyanova E.V."/>
            <person name="Sidorov R.A."/>
            <person name="Skrypnik A.N."/>
            <person name="Gogoleva N.E."/>
            <person name="Gogolev Y.V."/>
            <person name="Los D.A."/>
        </authorList>
    </citation>
    <scope>NUCLEOTIDE SEQUENCE [LARGE SCALE GENOMIC DNA]</scope>
    <source>
        <strain evidence="2">IPPAS B-1220</strain>
    </source>
</reference>
<dbReference type="AlphaFoldDB" id="A0A1E5QMA8"/>
<organism evidence="2">
    <name type="scientific">Desertifilum tharense IPPAS B-1220</name>
    <dbReference type="NCBI Taxonomy" id="1781255"/>
    <lineage>
        <taxon>Bacteria</taxon>
        <taxon>Bacillati</taxon>
        <taxon>Cyanobacteriota</taxon>
        <taxon>Cyanophyceae</taxon>
        <taxon>Desertifilales</taxon>
        <taxon>Desertifilaceae</taxon>
        <taxon>Desertifilum</taxon>
    </lineage>
</organism>
<evidence type="ECO:0000313" key="2">
    <source>
        <dbReference type="EMBL" id="OEJ75483.1"/>
    </source>
</evidence>
<dbReference type="OrthoDB" id="528713at2"/>
<dbReference type="InterPro" id="IPR058479">
    <property type="entry name" value="DUF8166"/>
</dbReference>
<dbReference type="EMBL" id="MJGC01000050">
    <property type="protein sequence ID" value="OEJ75483.1"/>
    <property type="molecule type" value="Genomic_DNA"/>
</dbReference>
<protein>
    <recommendedName>
        <fullName evidence="1">DUF8166 domain-containing protein</fullName>
    </recommendedName>
</protein>
<gene>
    <name evidence="2" type="ORF">BH720_09405</name>
</gene>
<sequence length="202" mass="22819">MTRIGKVVKSNSHCDYVVQLDDAMEVVQPPQPEDYGFGCFVKLEEPHGRHWAVGLIYNSQLLNPLFLNSGPRLSAEPDPMFTPDLINETRVLLGTVLIGTLEQQGDRAYGCHGIPIIVVPVNTPVYRMTSQEVHRFHLNRDNSPQFQYYAHLMKSGGQFAPQLMQQVLTELIHGNLFKAADRKALEILCKEVSWKNTMGAMR</sequence>
<dbReference type="Pfam" id="PF26500">
    <property type="entry name" value="DUF8166"/>
    <property type="match status" value="1"/>
</dbReference>
<evidence type="ECO:0000259" key="1">
    <source>
        <dbReference type="Pfam" id="PF26500"/>
    </source>
</evidence>
<accession>A0A1E5QMA8</accession>
<name>A0A1E5QMA8_9CYAN</name>